<dbReference type="SUPFAM" id="SSF51735">
    <property type="entry name" value="NAD(P)-binding Rossmann-fold domains"/>
    <property type="match status" value="1"/>
</dbReference>
<protein>
    <submittedName>
        <fullName evidence="2">SDR family oxidoreductase</fullName>
    </submittedName>
</protein>
<dbReference type="RefSeq" id="WP_270885315.1">
    <property type="nucleotide sequence ID" value="NZ_JAQFVF010000088.1"/>
</dbReference>
<dbReference type="EMBL" id="JBHSMJ010000026">
    <property type="protein sequence ID" value="MFC5450486.1"/>
    <property type="molecule type" value="Genomic_DNA"/>
</dbReference>
<keyword evidence="3" id="KW-1185">Reference proteome</keyword>
<name>A0ABW0KCK3_9BACL</name>
<proteinExistence type="predicted"/>
<accession>A0ABW0KCK3</accession>
<evidence type="ECO:0000259" key="1">
    <source>
        <dbReference type="Pfam" id="PF13460"/>
    </source>
</evidence>
<feature type="domain" description="NAD(P)-binding" evidence="1">
    <location>
        <begin position="7"/>
        <end position="191"/>
    </location>
</feature>
<dbReference type="PANTHER" id="PTHR43355:SF2">
    <property type="entry name" value="FLAVIN REDUCTASE (NADPH)"/>
    <property type="match status" value="1"/>
</dbReference>
<sequence>MRIAILGATGRVGKRVLHKALRDGHDVTVLVRNPDKLVELRPERLTVLHGDVRRPEDIRRSLQQAELLISCLSTDGGTVLTESMPLIIDGMKETGVPRIITIGTAGILQSREYPGLLRYETPDTRRSSTRAAEEHRKAWELLAASGLAWTVICPTYLPDGEPQGGYRAEKDYLPDGGMSISVGDTAAFTYAEALQQDYVNCRVGLAY</sequence>
<dbReference type="InterPro" id="IPR016040">
    <property type="entry name" value="NAD(P)-bd_dom"/>
</dbReference>
<dbReference type="InterPro" id="IPR051606">
    <property type="entry name" value="Polyketide_Oxido-like"/>
</dbReference>
<dbReference type="CDD" id="cd05244">
    <property type="entry name" value="BVR-B_like_SDR_a"/>
    <property type="match status" value="1"/>
</dbReference>
<dbReference type="Proteomes" id="UP001596044">
    <property type="component" value="Unassembled WGS sequence"/>
</dbReference>
<dbReference type="Pfam" id="PF13460">
    <property type="entry name" value="NAD_binding_10"/>
    <property type="match status" value="1"/>
</dbReference>
<comment type="caution">
    <text evidence="2">The sequence shown here is derived from an EMBL/GenBank/DDBJ whole genome shotgun (WGS) entry which is preliminary data.</text>
</comment>
<dbReference type="InterPro" id="IPR036291">
    <property type="entry name" value="NAD(P)-bd_dom_sf"/>
</dbReference>
<dbReference type="Gene3D" id="3.40.50.720">
    <property type="entry name" value="NAD(P)-binding Rossmann-like Domain"/>
    <property type="match status" value="1"/>
</dbReference>
<dbReference type="PANTHER" id="PTHR43355">
    <property type="entry name" value="FLAVIN REDUCTASE (NADPH)"/>
    <property type="match status" value="1"/>
</dbReference>
<evidence type="ECO:0000313" key="3">
    <source>
        <dbReference type="Proteomes" id="UP001596044"/>
    </source>
</evidence>
<organism evidence="2 3">
    <name type="scientific">Paenibacillus aestuarii</name>
    <dbReference type="NCBI Taxonomy" id="516965"/>
    <lineage>
        <taxon>Bacteria</taxon>
        <taxon>Bacillati</taxon>
        <taxon>Bacillota</taxon>
        <taxon>Bacilli</taxon>
        <taxon>Bacillales</taxon>
        <taxon>Paenibacillaceae</taxon>
        <taxon>Paenibacillus</taxon>
    </lineage>
</organism>
<gene>
    <name evidence="2" type="ORF">ACFPOG_19725</name>
</gene>
<reference evidence="3" key="1">
    <citation type="journal article" date="2019" name="Int. J. Syst. Evol. Microbiol.">
        <title>The Global Catalogue of Microorganisms (GCM) 10K type strain sequencing project: providing services to taxonomists for standard genome sequencing and annotation.</title>
        <authorList>
            <consortium name="The Broad Institute Genomics Platform"/>
            <consortium name="The Broad Institute Genome Sequencing Center for Infectious Disease"/>
            <person name="Wu L."/>
            <person name="Ma J."/>
        </authorList>
    </citation>
    <scope>NUCLEOTIDE SEQUENCE [LARGE SCALE GENOMIC DNA]</scope>
    <source>
        <strain evidence="3">KACC 11904</strain>
    </source>
</reference>
<evidence type="ECO:0000313" key="2">
    <source>
        <dbReference type="EMBL" id="MFC5450486.1"/>
    </source>
</evidence>